<reference evidence="2 3" key="1">
    <citation type="submission" date="2014-12" db="EMBL/GenBank/DDBJ databases">
        <title>Genome sequencing of Photobacterium gaetbulicola AD005a.</title>
        <authorList>
            <person name="Adrian T.G.S."/>
            <person name="Chan K.G."/>
        </authorList>
    </citation>
    <scope>NUCLEOTIDE SEQUENCE [LARGE SCALE GENOMIC DNA]</scope>
    <source>
        <strain evidence="2 3">AD005a</strain>
    </source>
</reference>
<comment type="caution">
    <text evidence="2">The sequence shown here is derived from an EMBL/GenBank/DDBJ whole genome shotgun (WGS) entry which is preliminary data.</text>
</comment>
<dbReference type="InterPro" id="IPR010858">
    <property type="entry name" value="DUF1481"/>
</dbReference>
<dbReference type="AlphaFoldDB" id="A0A0B9G7Z6"/>
<accession>A0A0B9G7Z6</accession>
<keyword evidence="2" id="KW-0413">Isomerase</keyword>
<dbReference type="RefSeq" id="WP_039458744.1">
    <property type="nucleotide sequence ID" value="NZ_JWLZ01000046.1"/>
</dbReference>
<feature type="chain" id="PRO_5002128682" evidence="1">
    <location>
        <begin position="20"/>
        <end position="233"/>
    </location>
</feature>
<protein>
    <submittedName>
        <fullName evidence="2">Peptidyl-prolyl cis-trans isomerase</fullName>
    </submittedName>
</protein>
<dbReference type="GO" id="GO:0016853">
    <property type="term" value="F:isomerase activity"/>
    <property type="evidence" value="ECO:0007669"/>
    <property type="project" value="UniProtKB-KW"/>
</dbReference>
<dbReference type="InterPro" id="IPR016872">
    <property type="entry name" value="UCP028160"/>
</dbReference>
<dbReference type="Pfam" id="PF07356">
    <property type="entry name" value="DUF1481"/>
    <property type="match status" value="1"/>
</dbReference>
<evidence type="ECO:0000313" key="3">
    <source>
        <dbReference type="Proteomes" id="UP000031278"/>
    </source>
</evidence>
<proteinExistence type="predicted"/>
<dbReference type="EMBL" id="JWLZ01000046">
    <property type="protein sequence ID" value="KHT64798.1"/>
    <property type="molecule type" value="Genomic_DNA"/>
</dbReference>
<dbReference type="Proteomes" id="UP000031278">
    <property type="component" value="Unassembled WGS sequence"/>
</dbReference>
<gene>
    <name evidence="2" type="ORF">RJ45_04585</name>
</gene>
<sequence length="233" mass="26536">MKRLLTFFTVSLLAGCASNPTVPENNITPVLTHTGGQSLGDSTSIYWFTSQQNRPVSLADRVMAGDYGDYRTDYRWRDGKLREIKREGRQLDEQQLKPFSLHVRYDTLGNAVFQRYTLGDELIPLGSRQLQQLLEEAEHGTDVVKQQRKDDQSLVQGFWKQGQFYRCADQRPLQVNFTPVLPDYVQQQVQEHQQDGYMAVIGQVRRGTLTAKTLLMLADDQPACLTAPVLLTN</sequence>
<feature type="signal peptide" evidence="1">
    <location>
        <begin position="1"/>
        <end position="19"/>
    </location>
</feature>
<dbReference type="PIRSF" id="PIRSF028160">
    <property type="entry name" value="UCP028160"/>
    <property type="match status" value="1"/>
</dbReference>
<dbReference type="PROSITE" id="PS51257">
    <property type="entry name" value="PROKAR_LIPOPROTEIN"/>
    <property type="match status" value="1"/>
</dbReference>
<name>A0A0B9G7Z6_9GAMM</name>
<evidence type="ECO:0000256" key="1">
    <source>
        <dbReference type="SAM" id="SignalP"/>
    </source>
</evidence>
<organism evidence="2 3">
    <name type="scientific">Photobacterium gaetbulicola</name>
    <dbReference type="NCBI Taxonomy" id="1295392"/>
    <lineage>
        <taxon>Bacteria</taxon>
        <taxon>Pseudomonadati</taxon>
        <taxon>Pseudomonadota</taxon>
        <taxon>Gammaproteobacteria</taxon>
        <taxon>Vibrionales</taxon>
        <taxon>Vibrionaceae</taxon>
        <taxon>Photobacterium</taxon>
    </lineage>
</organism>
<evidence type="ECO:0000313" key="2">
    <source>
        <dbReference type="EMBL" id="KHT64798.1"/>
    </source>
</evidence>
<keyword evidence="1" id="KW-0732">Signal</keyword>